<feature type="non-terminal residue" evidence="1">
    <location>
        <position position="293"/>
    </location>
</feature>
<accession>X1D1S2</accession>
<comment type="caution">
    <text evidence="1">The sequence shown here is derived from an EMBL/GenBank/DDBJ whole genome shotgun (WGS) entry which is preliminary data.</text>
</comment>
<protein>
    <submittedName>
        <fullName evidence="1">Uncharacterized protein</fullName>
    </submittedName>
</protein>
<dbReference type="EMBL" id="BART01020015">
    <property type="protein sequence ID" value="GAG99042.1"/>
    <property type="molecule type" value="Genomic_DNA"/>
</dbReference>
<organism evidence="1">
    <name type="scientific">marine sediment metagenome</name>
    <dbReference type="NCBI Taxonomy" id="412755"/>
    <lineage>
        <taxon>unclassified sequences</taxon>
        <taxon>metagenomes</taxon>
        <taxon>ecological metagenomes</taxon>
    </lineage>
</organism>
<feature type="non-terminal residue" evidence="1">
    <location>
        <position position="1"/>
    </location>
</feature>
<evidence type="ECO:0000313" key="1">
    <source>
        <dbReference type="EMBL" id="GAG99042.1"/>
    </source>
</evidence>
<reference evidence="1" key="1">
    <citation type="journal article" date="2014" name="Front. Microbiol.">
        <title>High frequency of phylogenetically diverse reductive dehalogenase-homologous genes in deep subseafloor sedimentary metagenomes.</title>
        <authorList>
            <person name="Kawai M."/>
            <person name="Futagami T."/>
            <person name="Toyoda A."/>
            <person name="Takaki Y."/>
            <person name="Nishi S."/>
            <person name="Hori S."/>
            <person name="Arai W."/>
            <person name="Tsubouchi T."/>
            <person name="Morono Y."/>
            <person name="Uchiyama I."/>
            <person name="Ito T."/>
            <person name="Fujiyama A."/>
            <person name="Inagaki F."/>
            <person name="Takami H."/>
        </authorList>
    </citation>
    <scope>NUCLEOTIDE SEQUENCE</scope>
    <source>
        <strain evidence="1">Expedition CK06-06</strain>
    </source>
</reference>
<sequence>SDGQSATAPGPFTIEQGGEPELWVEIIGREKIRAGRSARYILRYGNSGNVDSDFAIIQISLSQDVQCIQVTQDQMTIWNQTTNANEPLTFLFPIIFAGEESSLEVTVNSSGSFIVVFIRPAATKFLTDSMFNLVKHKSDIYIAPDEPFWNRVKTIVLESFKYTLHDYKEHPVKHTISYLLGILCADAGKTLESVGLIEDSKQITNIWDNLSASQGFFDALPENIKDLLALEDGVAQTLELKCVYSLTPEDKYGPTGYDLPGTPLEERRRFVPANKEFYYKVDFWNKEDATAPA</sequence>
<dbReference type="AlphaFoldDB" id="X1D1S2"/>
<proteinExistence type="predicted"/>
<name>X1D1S2_9ZZZZ</name>
<gene>
    <name evidence="1" type="ORF">S01H4_37285</name>
</gene>